<dbReference type="RefSeq" id="WP_154531468.1">
    <property type="nucleotide sequence ID" value="NZ_VULX01000012.1"/>
</dbReference>
<evidence type="ECO:0000256" key="1">
    <source>
        <dbReference type="SAM" id="Phobius"/>
    </source>
</evidence>
<proteinExistence type="predicted"/>
<keyword evidence="3" id="KW-1185">Reference proteome</keyword>
<comment type="caution">
    <text evidence="2">The sequence shown here is derived from an EMBL/GenBank/DDBJ whole genome shotgun (WGS) entry which is preliminary data.</text>
</comment>
<sequence>MYKYFKSENLKTKRTFINKMTYLAPIIIIVLSIFLCVDYFQVDIYNWWYTTGITAVLSIGCCLLVRIDVLKKNRAVLGLPVDLKKVWMSKILVEIKNLAAACFIIFLFGQLSRTLLPFKSASDIPLLSGFASAVIMIITTMWQIPVLMFAGKKIGMFPTILISFALDVVSIIIAVKKTWCFLPTSYTARLMCPVIKILPNGLLAVPESATFSQELLNKDAIFLGITVSIILFVLFSFLTAKWYENQEAR</sequence>
<name>A0A7X2MYS4_9CLOT</name>
<gene>
    <name evidence="2" type="ORF">FYJ33_09165</name>
</gene>
<reference evidence="2 3" key="1">
    <citation type="submission" date="2019-08" db="EMBL/GenBank/DDBJ databases">
        <title>In-depth cultivation of the pig gut microbiome towards novel bacterial diversity and tailored functional studies.</title>
        <authorList>
            <person name="Wylensek D."/>
            <person name="Hitch T.C.A."/>
            <person name="Clavel T."/>
        </authorList>
    </citation>
    <scope>NUCLEOTIDE SEQUENCE [LARGE SCALE GENOMIC DNA]</scope>
    <source>
        <strain evidence="2 3">WCA-383-APC-5B</strain>
    </source>
</reference>
<keyword evidence="1" id="KW-0812">Transmembrane</keyword>
<evidence type="ECO:0000313" key="2">
    <source>
        <dbReference type="EMBL" id="MSR91573.1"/>
    </source>
</evidence>
<dbReference type="NCBIfam" id="TIGR03732">
    <property type="entry name" value="lanti_perm_MutE"/>
    <property type="match status" value="1"/>
</dbReference>
<feature type="transmembrane region" description="Helical" evidence="1">
    <location>
        <begin position="154"/>
        <end position="175"/>
    </location>
</feature>
<feature type="transmembrane region" description="Helical" evidence="1">
    <location>
        <begin position="124"/>
        <end position="142"/>
    </location>
</feature>
<dbReference type="Proteomes" id="UP000460287">
    <property type="component" value="Unassembled WGS sequence"/>
</dbReference>
<accession>A0A7X2MYS4</accession>
<evidence type="ECO:0000313" key="3">
    <source>
        <dbReference type="Proteomes" id="UP000460287"/>
    </source>
</evidence>
<dbReference type="AlphaFoldDB" id="A0A7X2MYS4"/>
<keyword evidence="1" id="KW-0472">Membrane</keyword>
<feature type="transmembrane region" description="Helical" evidence="1">
    <location>
        <begin position="220"/>
        <end position="240"/>
    </location>
</feature>
<protein>
    <submittedName>
        <fullName evidence="2">Lantibiotic immunity ABC transporter MutE/EpiE family permease subunit</fullName>
    </submittedName>
</protein>
<feature type="transmembrane region" description="Helical" evidence="1">
    <location>
        <begin position="21"/>
        <end position="41"/>
    </location>
</feature>
<feature type="transmembrane region" description="Helical" evidence="1">
    <location>
        <begin position="47"/>
        <end position="70"/>
    </location>
</feature>
<feature type="transmembrane region" description="Helical" evidence="1">
    <location>
        <begin position="91"/>
        <end position="112"/>
    </location>
</feature>
<organism evidence="2 3">
    <name type="scientific">Inconstantimicrobium porci</name>
    <dbReference type="NCBI Taxonomy" id="2652291"/>
    <lineage>
        <taxon>Bacteria</taxon>
        <taxon>Bacillati</taxon>
        <taxon>Bacillota</taxon>
        <taxon>Clostridia</taxon>
        <taxon>Eubacteriales</taxon>
        <taxon>Clostridiaceae</taxon>
        <taxon>Inconstantimicrobium</taxon>
    </lineage>
</organism>
<dbReference type="EMBL" id="VULX01000012">
    <property type="protein sequence ID" value="MSR91573.1"/>
    <property type="molecule type" value="Genomic_DNA"/>
</dbReference>
<keyword evidence="1" id="KW-1133">Transmembrane helix</keyword>
<dbReference type="CDD" id="cd21807">
    <property type="entry name" value="ABC-2_lan_permease_MutE_EpiE-like"/>
    <property type="match status" value="1"/>
</dbReference>
<dbReference type="InterPro" id="IPR021205">
    <property type="entry name" value="Lanti_perm_SpaE/MutE/EpiE-like"/>
</dbReference>